<reference evidence="2" key="1">
    <citation type="submission" date="2014-09" db="EMBL/GenBank/DDBJ databases">
        <authorList>
            <person name="Magalhaes I.L.F."/>
            <person name="Oliveira U."/>
            <person name="Santos F.R."/>
            <person name="Vidigal T.H.D.A."/>
            <person name="Brescovit A.D."/>
            <person name="Santos A.J."/>
        </authorList>
    </citation>
    <scope>NUCLEOTIDE SEQUENCE</scope>
    <source>
        <tissue evidence="2">Shoot tissue taken approximately 20 cm above the soil surface</tissue>
    </source>
</reference>
<evidence type="ECO:0008006" key="3">
    <source>
        <dbReference type="Google" id="ProtNLM"/>
    </source>
</evidence>
<keyword evidence="1" id="KW-0732">Signal</keyword>
<organism evidence="2">
    <name type="scientific">Arundo donax</name>
    <name type="common">Giant reed</name>
    <name type="synonym">Donax arundinaceus</name>
    <dbReference type="NCBI Taxonomy" id="35708"/>
    <lineage>
        <taxon>Eukaryota</taxon>
        <taxon>Viridiplantae</taxon>
        <taxon>Streptophyta</taxon>
        <taxon>Embryophyta</taxon>
        <taxon>Tracheophyta</taxon>
        <taxon>Spermatophyta</taxon>
        <taxon>Magnoliopsida</taxon>
        <taxon>Liliopsida</taxon>
        <taxon>Poales</taxon>
        <taxon>Poaceae</taxon>
        <taxon>PACMAD clade</taxon>
        <taxon>Arundinoideae</taxon>
        <taxon>Arundineae</taxon>
        <taxon>Arundo</taxon>
    </lineage>
</organism>
<dbReference type="AlphaFoldDB" id="A0A0A9C390"/>
<feature type="chain" id="PRO_5002043029" description="Secreted protein" evidence="1">
    <location>
        <begin position="20"/>
        <end position="127"/>
    </location>
</feature>
<proteinExistence type="predicted"/>
<protein>
    <recommendedName>
        <fullName evidence="3">Secreted protein</fullName>
    </recommendedName>
</protein>
<sequence length="127" mass="15368">MLNHRRFLLLLYLWKHVCVHKEKQSLQHFCLHVLDAYDLSGGALFHRAIELYLEDRRPRCKNEPVCGEYLPANSEFDIHALFARQEITTLLVHVRWWHHYHRYFLSVDILHDSHIEPDTERIVLEML</sequence>
<evidence type="ECO:0000313" key="2">
    <source>
        <dbReference type="EMBL" id="JAD67855.1"/>
    </source>
</evidence>
<name>A0A0A9C390_ARUDO</name>
<reference evidence="2" key="2">
    <citation type="journal article" date="2015" name="Data Brief">
        <title>Shoot transcriptome of the giant reed, Arundo donax.</title>
        <authorList>
            <person name="Barrero R.A."/>
            <person name="Guerrero F.D."/>
            <person name="Moolhuijzen P."/>
            <person name="Goolsby J.A."/>
            <person name="Tidwell J."/>
            <person name="Bellgard S.E."/>
            <person name="Bellgard M.I."/>
        </authorList>
    </citation>
    <scope>NUCLEOTIDE SEQUENCE</scope>
    <source>
        <tissue evidence="2">Shoot tissue taken approximately 20 cm above the soil surface</tissue>
    </source>
</reference>
<dbReference type="EMBL" id="GBRH01230040">
    <property type="protein sequence ID" value="JAD67855.1"/>
    <property type="molecule type" value="Transcribed_RNA"/>
</dbReference>
<feature type="signal peptide" evidence="1">
    <location>
        <begin position="1"/>
        <end position="19"/>
    </location>
</feature>
<accession>A0A0A9C390</accession>
<evidence type="ECO:0000256" key="1">
    <source>
        <dbReference type="SAM" id="SignalP"/>
    </source>
</evidence>